<evidence type="ECO:0000256" key="1">
    <source>
        <dbReference type="SAM" id="Coils"/>
    </source>
</evidence>
<protein>
    <submittedName>
        <fullName evidence="4">Site-specific DNA recombinase</fullName>
    </submittedName>
</protein>
<dbReference type="SUPFAM" id="SSF53041">
    <property type="entry name" value="Resolvase-like"/>
    <property type="match status" value="1"/>
</dbReference>
<reference evidence="4 5" key="1">
    <citation type="submission" date="2016-11" db="EMBL/GenBank/DDBJ databases">
        <authorList>
            <person name="Jaros S."/>
            <person name="Januszkiewicz K."/>
            <person name="Wedrychowicz H."/>
        </authorList>
    </citation>
    <scope>NUCLEOTIDE SEQUENCE [LARGE SCALE GENOMIC DNA]</scope>
    <source>
        <strain evidence="4 5">LMG 20594</strain>
    </source>
</reference>
<dbReference type="Gene3D" id="3.40.50.1390">
    <property type="entry name" value="Resolvase, N-terminal catalytic domain"/>
    <property type="match status" value="1"/>
</dbReference>
<evidence type="ECO:0000259" key="3">
    <source>
        <dbReference type="PROSITE" id="PS51737"/>
    </source>
</evidence>
<dbReference type="OrthoDB" id="8782062at2"/>
<gene>
    <name evidence="4" type="ORF">SAMN05192548_102812</name>
</gene>
<keyword evidence="1" id="KW-0175">Coiled coil</keyword>
<dbReference type="InterPro" id="IPR050639">
    <property type="entry name" value="SSR_resolvase"/>
</dbReference>
<dbReference type="CDD" id="cd00338">
    <property type="entry name" value="Ser_Recombinase"/>
    <property type="match status" value="1"/>
</dbReference>
<dbReference type="Proteomes" id="UP000184395">
    <property type="component" value="Unassembled WGS sequence"/>
</dbReference>
<dbReference type="PROSITE" id="PS51736">
    <property type="entry name" value="RECOMBINASES_3"/>
    <property type="match status" value="1"/>
</dbReference>
<dbReference type="InterPro" id="IPR006119">
    <property type="entry name" value="Resolv_N"/>
</dbReference>
<dbReference type="InterPro" id="IPR025827">
    <property type="entry name" value="Zn_ribbon_recom_dom"/>
</dbReference>
<evidence type="ECO:0000313" key="5">
    <source>
        <dbReference type="Proteomes" id="UP000184395"/>
    </source>
</evidence>
<feature type="coiled-coil region" evidence="1">
    <location>
        <begin position="445"/>
        <end position="472"/>
    </location>
</feature>
<dbReference type="PANTHER" id="PTHR30461:SF23">
    <property type="entry name" value="DNA RECOMBINASE-RELATED"/>
    <property type="match status" value="1"/>
</dbReference>
<dbReference type="GO" id="GO:0000150">
    <property type="term" value="F:DNA strand exchange activity"/>
    <property type="evidence" value="ECO:0007669"/>
    <property type="project" value="InterPro"/>
</dbReference>
<accession>A0A1M6TLU7</accession>
<sequence length="697" mass="77617">MSQKITSDHLGRGAIVYVRQSTMTQVVEHTESQRRQYALADSARALGFASVVTIDDDLGRSGSGAVERPGFQKLVAAVCGGSVGAVFCLEASRLARNGRDWHHLVDLCALVGTLVIDHDGTYDPRLVNDRLLLGLKGTMSEYELSLLRQRGLAARDSKASRGELRFALPPGYCWNELGQIEMDPDERVTEAIRLVFAKFMEFGSARQVLLWAIQSQTCLPVMRSGVAGTRVEWKLPAYHTVIQLLQHPMYAGAYVFGRRAQRTSVVDGRARKTFGHSKAMKDWNVLLRDHHPGYITWDQFEEHQRMISENAHMKKRASRKSARGGRALLTGLVRCGRCGRMMRVTYGMRAGHAHRYHCRGDQERAASWICIGIGGVRIDQAVAALIVEAVSPHAVEAAMLAARRANAAGDDVKRALQLELDDARYEASLAARRYEAVDPAKRLVARELEARWNAALERVAQVEERLAQLDADAASRPKIDEAGLMALATDLQAAWNATGTDARTKQRLTRIIIQEVVIDLDDSTNEAIVTVHWTGGRHTEVRVARTSVGRYPEDRRPGPVEVLRKLGGHWPDVDLAVTMNRMRCKAADGQSWTSVRVAELRKRLGIKPFDPTVPRVETISVEETSRRLNIYTSSVHRLIREGILPATQLMPSAPWQIPVAALDSEAVRQGVRDIMERRPAHFKARQDAEKSLKLPGF</sequence>
<dbReference type="STRING" id="169427.SAMN05192548_102812"/>
<name>A0A1M6TLU7_9BURK</name>
<dbReference type="InterPro" id="IPR011109">
    <property type="entry name" value="DNA_bind_recombinase_dom"/>
</dbReference>
<proteinExistence type="predicted"/>
<feature type="domain" description="Recombinase" evidence="3">
    <location>
        <begin position="169"/>
        <end position="314"/>
    </location>
</feature>
<dbReference type="EMBL" id="FRAB01000028">
    <property type="protein sequence ID" value="SHK57873.1"/>
    <property type="molecule type" value="Genomic_DNA"/>
</dbReference>
<dbReference type="InterPro" id="IPR038109">
    <property type="entry name" value="DNA_bind_recomb_sf"/>
</dbReference>
<dbReference type="GO" id="GO:0003677">
    <property type="term" value="F:DNA binding"/>
    <property type="evidence" value="ECO:0007669"/>
    <property type="project" value="InterPro"/>
</dbReference>
<dbReference type="SMART" id="SM00857">
    <property type="entry name" value="Resolvase"/>
    <property type="match status" value="1"/>
</dbReference>
<dbReference type="InterPro" id="IPR036162">
    <property type="entry name" value="Resolvase-like_N_sf"/>
</dbReference>
<evidence type="ECO:0000259" key="2">
    <source>
        <dbReference type="PROSITE" id="PS51736"/>
    </source>
</evidence>
<dbReference type="Pfam" id="PF13408">
    <property type="entry name" value="Zn_ribbon_recom"/>
    <property type="match status" value="1"/>
</dbReference>
<evidence type="ECO:0000313" key="4">
    <source>
        <dbReference type="EMBL" id="SHK57873.1"/>
    </source>
</evidence>
<dbReference type="PROSITE" id="PS51737">
    <property type="entry name" value="RECOMBINASE_DNA_BIND"/>
    <property type="match status" value="1"/>
</dbReference>
<dbReference type="Pfam" id="PF00239">
    <property type="entry name" value="Resolvase"/>
    <property type="match status" value="1"/>
</dbReference>
<dbReference type="PANTHER" id="PTHR30461">
    <property type="entry name" value="DNA-INVERTASE FROM LAMBDOID PROPHAGE"/>
    <property type="match status" value="1"/>
</dbReference>
<dbReference type="RefSeq" id="WP_073430810.1">
    <property type="nucleotide sequence ID" value="NZ_CADFGY010000016.1"/>
</dbReference>
<dbReference type="Pfam" id="PF07508">
    <property type="entry name" value="Recombinase"/>
    <property type="match status" value="1"/>
</dbReference>
<feature type="domain" description="Resolvase/invertase-type recombinase catalytic" evidence="2">
    <location>
        <begin position="13"/>
        <end position="162"/>
    </location>
</feature>
<dbReference type="Gene3D" id="3.90.1750.20">
    <property type="entry name" value="Putative Large Serine Recombinase, Chain B, Domain 2"/>
    <property type="match status" value="1"/>
</dbReference>
<organism evidence="4 5">
    <name type="scientific">Paraburkholderia terricola</name>
    <dbReference type="NCBI Taxonomy" id="169427"/>
    <lineage>
        <taxon>Bacteria</taxon>
        <taxon>Pseudomonadati</taxon>
        <taxon>Pseudomonadota</taxon>
        <taxon>Betaproteobacteria</taxon>
        <taxon>Burkholderiales</taxon>
        <taxon>Burkholderiaceae</taxon>
        <taxon>Paraburkholderia</taxon>
    </lineage>
</organism>
<dbReference type="AlphaFoldDB" id="A0A1M6TLU7"/>